<dbReference type="EMBL" id="CAAALY010019362">
    <property type="protein sequence ID" value="VEL13910.1"/>
    <property type="molecule type" value="Genomic_DNA"/>
</dbReference>
<organism evidence="2 3">
    <name type="scientific">Protopolystoma xenopodis</name>
    <dbReference type="NCBI Taxonomy" id="117903"/>
    <lineage>
        <taxon>Eukaryota</taxon>
        <taxon>Metazoa</taxon>
        <taxon>Spiralia</taxon>
        <taxon>Lophotrochozoa</taxon>
        <taxon>Platyhelminthes</taxon>
        <taxon>Monogenea</taxon>
        <taxon>Polyopisthocotylea</taxon>
        <taxon>Polystomatidea</taxon>
        <taxon>Polystomatidae</taxon>
        <taxon>Protopolystoma</taxon>
    </lineage>
</organism>
<reference evidence="2" key="1">
    <citation type="submission" date="2018-11" db="EMBL/GenBank/DDBJ databases">
        <authorList>
            <consortium name="Pathogen Informatics"/>
        </authorList>
    </citation>
    <scope>NUCLEOTIDE SEQUENCE</scope>
</reference>
<feature type="compositionally biased region" description="Acidic residues" evidence="1">
    <location>
        <begin position="62"/>
        <end position="75"/>
    </location>
</feature>
<evidence type="ECO:0000313" key="2">
    <source>
        <dbReference type="EMBL" id="VEL13910.1"/>
    </source>
</evidence>
<feature type="non-terminal residue" evidence="2">
    <location>
        <position position="120"/>
    </location>
</feature>
<proteinExistence type="predicted"/>
<dbReference type="Proteomes" id="UP000784294">
    <property type="component" value="Unassembled WGS sequence"/>
</dbReference>
<accession>A0A3S5A7I9</accession>
<protein>
    <submittedName>
        <fullName evidence="2">Uncharacterized protein</fullName>
    </submittedName>
</protein>
<evidence type="ECO:0000256" key="1">
    <source>
        <dbReference type="SAM" id="MobiDB-lite"/>
    </source>
</evidence>
<name>A0A3S5A7I9_9PLAT</name>
<feature type="region of interest" description="Disordered" evidence="1">
    <location>
        <begin position="23"/>
        <end position="120"/>
    </location>
</feature>
<comment type="caution">
    <text evidence="2">The sequence shown here is derived from an EMBL/GenBank/DDBJ whole genome shotgun (WGS) entry which is preliminary data.</text>
</comment>
<keyword evidence="3" id="KW-1185">Reference proteome</keyword>
<evidence type="ECO:0000313" key="3">
    <source>
        <dbReference type="Proteomes" id="UP000784294"/>
    </source>
</evidence>
<gene>
    <name evidence="2" type="ORF">PXEA_LOCUS7350</name>
</gene>
<dbReference type="AlphaFoldDB" id="A0A3S5A7I9"/>
<sequence>MAEALVANQEFLAARLLQVQQPRPKTDGLGLMHSPSADGDNSSSPSRLKRSAENGVVHTEPMEADSDPGEPNEAEESLHRRFVPHFAPAEAVTKDGVAQAATPGPNVEGRQEDGVNGAYC</sequence>